<sequence length="310" mass="34987">MLIPRWARTGIHHIWVWLLAAICVSIVMWALLQLRSTPSYIKATWIWDASIISSQTEEIVAFAEQYDINLIYLHIEPTTLRPQDYRDFIQTASRASIRVEALGGDPNWALTANRGSISDLISWVKAFNRSAKPDEQFQGIHVDIEPYLLSEWKKDQDDVVKQWMKNVVYLTAETKKDSSLLVSADLPFWIDTVTVPGESEKVSNWMVERLDSITLMAYRNHAQGPNGIVDIVHSIVADANARKSGSVVVGVNILESKEGANVSFHQDGTAEMESQLAILQDELAENPAFAGSAVHDYESWLHASRREELR</sequence>
<accession>A0ABR5N9U6</accession>
<reference evidence="2 3" key="1">
    <citation type="submission" date="2015-09" db="EMBL/GenBank/DDBJ databases">
        <title>Genome sequencing project for genomic taxonomy and phylogenomics of Bacillus-like bacteria.</title>
        <authorList>
            <person name="Liu B."/>
            <person name="Wang J."/>
            <person name="Zhu Y."/>
            <person name="Liu G."/>
            <person name="Chen Q."/>
            <person name="Chen Z."/>
            <person name="Lan J."/>
            <person name="Che J."/>
            <person name="Ge C."/>
            <person name="Shi H."/>
            <person name="Pan Z."/>
            <person name="Liu X."/>
        </authorList>
    </citation>
    <scope>NUCLEOTIDE SEQUENCE [LARGE SCALE GENOMIC DNA]</scope>
    <source>
        <strain evidence="2 3">DSM 8552</strain>
    </source>
</reference>
<keyword evidence="1" id="KW-1133">Transmembrane helix</keyword>
<dbReference type="RefSeq" id="WP_055742613.1">
    <property type="nucleotide sequence ID" value="NZ_LJJB01000007.1"/>
</dbReference>
<name>A0ABR5N9U6_BRECH</name>
<gene>
    <name evidence="2" type="ORF">AN963_00485</name>
</gene>
<keyword evidence="3" id="KW-1185">Reference proteome</keyword>
<dbReference type="Gene3D" id="3.20.20.80">
    <property type="entry name" value="Glycosidases"/>
    <property type="match status" value="1"/>
</dbReference>
<evidence type="ECO:0000313" key="2">
    <source>
        <dbReference type="EMBL" id="KQL48334.1"/>
    </source>
</evidence>
<organism evidence="2 3">
    <name type="scientific">Brevibacillus choshinensis</name>
    <dbReference type="NCBI Taxonomy" id="54911"/>
    <lineage>
        <taxon>Bacteria</taxon>
        <taxon>Bacillati</taxon>
        <taxon>Bacillota</taxon>
        <taxon>Bacilli</taxon>
        <taxon>Bacillales</taxon>
        <taxon>Paenibacillaceae</taxon>
        <taxon>Brevibacillus</taxon>
    </lineage>
</organism>
<evidence type="ECO:0008006" key="4">
    <source>
        <dbReference type="Google" id="ProtNLM"/>
    </source>
</evidence>
<keyword evidence="1" id="KW-0812">Transmembrane</keyword>
<evidence type="ECO:0000313" key="3">
    <source>
        <dbReference type="Proteomes" id="UP000051063"/>
    </source>
</evidence>
<evidence type="ECO:0000256" key="1">
    <source>
        <dbReference type="SAM" id="Phobius"/>
    </source>
</evidence>
<protein>
    <recommendedName>
        <fullName evidence="4">Glycosyl hydrolase</fullName>
    </recommendedName>
</protein>
<comment type="caution">
    <text evidence="2">The sequence shown here is derived from an EMBL/GenBank/DDBJ whole genome shotgun (WGS) entry which is preliminary data.</text>
</comment>
<proteinExistence type="predicted"/>
<keyword evidence="1" id="KW-0472">Membrane</keyword>
<dbReference type="EMBL" id="LJJB01000007">
    <property type="protein sequence ID" value="KQL48334.1"/>
    <property type="molecule type" value="Genomic_DNA"/>
</dbReference>
<dbReference type="Proteomes" id="UP000051063">
    <property type="component" value="Unassembled WGS sequence"/>
</dbReference>
<feature type="transmembrane region" description="Helical" evidence="1">
    <location>
        <begin position="14"/>
        <end position="32"/>
    </location>
</feature>